<gene>
    <name evidence="2" type="ORF">UFOVP71_274</name>
</gene>
<name>A0A6J5T9Z9_9CAUD</name>
<protein>
    <submittedName>
        <fullName evidence="2">Uncharacterized protein</fullName>
    </submittedName>
</protein>
<evidence type="ECO:0000256" key="1">
    <source>
        <dbReference type="SAM" id="MobiDB-lite"/>
    </source>
</evidence>
<evidence type="ECO:0000313" key="2">
    <source>
        <dbReference type="EMBL" id="CAB4241736.1"/>
    </source>
</evidence>
<sequence length="182" mass="20709">MPTQHTIYKNLDTIHNSPNVIDTLVEIDRILDRMDVYAYENWITGEIVDGPFVERHWVELTIMYPFKMMPNPDAAMRLIKNGCKVKFGKDSLETFAKVEKPEDVVTTPEGQRVPRTVKKAVWLVNIRIPKALLNVSEDIKDTDDVDYDSIESAYDEELDGQEGLQADDKGNAPAEGNNENQV</sequence>
<feature type="compositionally biased region" description="Acidic residues" evidence="1">
    <location>
        <begin position="147"/>
        <end position="160"/>
    </location>
</feature>
<accession>A0A6J5T9Z9</accession>
<dbReference type="EMBL" id="LR797824">
    <property type="protein sequence ID" value="CAB4241736.1"/>
    <property type="molecule type" value="Genomic_DNA"/>
</dbReference>
<proteinExistence type="predicted"/>
<feature type="region of interest" description="Disordered" evidence="1">
    <location>
        <begin position="147"/>
        <end position="182"/>
    </location>
</feature>
<organism evidence="2">
    <name type="scientific">uncultured Caudovirales phage</name>
    <dbReference type="NCBI Taxonomy" id="2100421"/>
    <lineage>
        <taxon>Viruses</taxon>
        <taxon>Duplodnaviria</taxon>
        <taxon>Heunggongvirae</taxon>
        <taxon>Uroviricota</taxon>
        <taxon>Caudoviricetes</taxon>
        <taxon>Peduoviridae</taxon>
        <taxon>Maltschvirus</taxon>
        <taxon>Maltschvirus maltsch</taxon>
    </lineage>
</organism>
<reference evidence="2" key="1">
    <citation type="submission" date="2020-05" db="EMBL/GenBank/DDBJ databases">
        <authorList>
            <person name="Chiriac C."/>
            <person name="Salcher M."/>
            <person name="Ghai R."/>
            <person name="Kavagutti S V."/>
        </authorList>
    </citation>
    <scope>NUCLEOTIDE SEQUENCE</scope>
</reference>